<evidence type="ECO:0000256" key="6">
    <source>
        <dbReference type="ARBA" id="ARBA00047941"/>
    </source>
</evidence>
<reference evidence="10 11" key="1">
    <citation type="submission" date="2018-05" db="EMBL/GenBank/DDBJ databases">
        <title>Genomic Encyclopedia of Type Strains, Phase IV (KMG-IV): sequencing the most valuable type-strain genomes for metagenomic binning, comparative biology and taxonomic classification.</title>
        <authorList>
            <person name="Goeker M."/>
        </authorList>
    </citation>
    <scope>NUCLEOTIDE SEQUENCE [LARGE SCALE GENOMIC DNA]</scope>
    <source>
        <strain evidence="10 11">DSM 25350</strain>
    </source>
</reference>
<keyword evidence="2" id="KW-0949">S-adenosyl-L-methionine</keyword>
<keyword evidence="1 10" id="KW-0808">Transferase</keyword>
<name>A0A316FYZ7_9GAMM</name>
<feature type="domain" description="Methyltransferase" evidence="9">
    <location>
        <begin position="59"/>
        <end position="209"/>
    </location>
</feature>
<gene>
    <name evidence="10" type="ORF">C8D97_102261</name>
</gene>
<dbReference type="InterPro" id="IPR029063">
    <property type="entry name" value="SAM-dependent_MTases_sf"/>
</dbReference>
<evidence type="ECO:0000256" key="1">
    <source>
        <dbReference type="ARBA" id="ARBA00022679"/>
    </source>
</evidence>
<evidence type="ECO:0000256" key="4">
    <source>
        <dbReference type="ARBA" id="ARBA00034521"/>
    </source>
</evidence>
<dbReference type="Gene3D" id="3.40.50.150">
    <property type="entry name" value="Vaccinia Virus protein VP39"/>
    <property type="match status" value="1"/>
</dbReference>
<dbReference type="Proteomes" id="UP000245790">
    <property type="component" value="Unassembled WGS sequence"/>
</dbReference>
<comment type="catalytic activity">
    <reaction evidence="7">
        <text>arsenic triglutathione + 2 [thioredoxin]-dithiol + 2 S-adenosyl-L-methionine + H2O = dimethylarsinous acid + 2 [thioredoxin]-disulfide + 3 glutathione + 2 S-adenosyl-L-homocysteine + 2 H(+)</text>
        <dbReference type="Rhea" id="RHEA:69464"/>
        <dbReference type="Rhea" id="RHEA-COMP:10698"/>
        <dbReference type="Rhea" id="RHEA-COMP:10700"/>
        <dbReference type="ChEBI" id="CHEBI:15377"/>
        <dbReference type="ChEBI" id="CHEBI:15378"/>
        <dbReference type="ChEBI" id="CHEBI:23808"/>
        <dbReference type="ChEBI" id="CHEBI:29950"/>
        <dbReference type="ChEBI" id="CHEBI:50058"/>
        <dbReference type="ChEBI" id="CHEBI:57856"/>
        <dbReference type="ChEBI" id="CHEBI:57925"/>
        <dbReference type="ChEBI" id="CHEBI:59789"/>
        <dbReference type="ChEBI" id="CHEBI:183640"/>
        <dbReference type="EC" id="2.1.1.137"/>
    </reaction>
</comment>
<accession>A0A316FYZ7</accession>
<evidence type="ECO:0000256" key="2">
    <source>
        <dbReference type="ARBA" id="ARBA00022691"/>
    </source>
</evidence>
<sequence length="442" mass="47002">MKTADKEQAVKSLYGDAANRAAGLCCPQSYKKDLTAHIPEEALERNYGCGSPLLKAGVKENEVIVDLGSGVGIDSFVAAKMVGPKGKVIGVDMTDDMLEQANQFKQRVSDNIGFDVVEFRKGYIEDLPIEDNSVDLVISNCVLNLSDSKEKVLKEIHRVLKPGGRMIISDIVVDREVEPEDKENEQLWAECYTGAIPVGELVNTYQEAGFLALTQIDESAWKELNGYTFGSLTICAYKLPVTKERNYGGHIAVYMGPYASVADEDGNQFKRFDATEVCDETAIKLRLSPYDESFQVMDIPELARADNSCGSGGCGTSAESTAESGQREAPCCNPQDKAAPCCDNNEPKADGSPCCDPMAIEQSGDCGCTAEQLAVPEKKQPEASSGCCDSSSSCGTGSSCGTATVAAATTESATDECCPCDTEAKSTGGECCDTGCGECGCQ</sequence>
<evidence type="ECO:0000256" key="5">
    <source>
        <dbReference type="ARBA" id="ARBA00034545"/>
    </source>
</evidence>
<dbReference type="EC" id="2.1.1.137" evidence="4"/>
<keyword evidence="11" id="KW-1185">Reference proteome</keyword>
<dbReference type="PANTHER" id="PTHR43675:SF8">
    <property type="entry name" value="ARSENITE METHYLTRANSFERASE"/>
    <property type="match status" value="1"/>
</dbReference>
<dbReference type="GO" id="GO:0032259">
    <property type="term" value="P:methylation"/>
    <property type="evidence" value="ECO:0007669"/>
    <property type="project" value="UniProtKB-KW"/>
</dbReference>
<comment type="caution">
    <text evidence="10">The sequence shown here is derived from an EMBL/GenBank/DDBJ whole genome shotgun (WGS) entry which is preliminary data.</text>
</comment>
<dbReference type="InterPro" id="IPR025714">
    <property type="entry name" value="Methyltranfer_dom"/>
</dbReference>
<dbReference type="RefSeq" id="WP_109761934.1">
    <property type="nucleotide sequence ID" value="NZ_QGGU01000002.1"/>
</dbReference>
<dbReference type="AlphaFoldDB" id="A0A316FYZ7"/>
<proteinExistence type="inferred from homology"/>
<dbReference type="CDD" id="cd02440">
    <property type="entry name" value="AdoMet_MTases"/>
    <property type="match status" value="1"/>
</dbReference>
<dbReference type="EMBL" id="QGGU01000002">
    <property type="protein sequence ID" value="PWK53871.1"/>
    <property type="molecule type" value="Genomic_DNA"/>
</dbReference>
<organism evidence="10 11">
    <name type="scientific">Pleionea mediterranea</name>
    <dbReference type="NCBI Taxonomy" id="523701"/>
    <lineage>
        <taxon>Bacteria</taxon>
        <taxon>Pseudomonadati</taxon>
        <taxon>Pseudomonadota</taxon>
        <taxon>Gammaproteobacteria</taxon>
        <taxon>Oceanospirillales</taxon>
        <taxon>Pleioneaceae</taxon>
        <taxon>Pleionea</taxon>
    </lineage>
</organism>
<dbReference type="InterPro" id="IPR026669">
    <property type="entry name" value="Arsenite_MeTrfase-like"/>
</dbReference>
<dbReference type="OrthoDB" id="9772751at2"/>
<comment type="catalytic activity">
    <reaction evidence="6">
        <text>arsenic triglutathione + [thioredoxin]-dithiol + S-adenosyl-L-methionine + 2 H2O = methylarsonous acid + [thioredoxin]-disulfide + 3 glutathione + S-adenosyl-L-homocysteine + H(+)</text>
        <dbReference type="Rhea" id="RHEA:69460"/>
        <dbReference type="Rhea" id="RHEA-COMP:10698"/>
        <dbReference type="Rhea" id="RHEA-COMP:10700"/>
        <dbReference type="ChEBI" id="CHEBI:15377"/>
        <dbReference type="ChEBI" id="CHEBI:15378"/>
        <dbReference type="ChEBI" id="CHEBI:17826"/>
        <dbReference type="ChEBI" id="CHEBI:29950"/>
        <dbReference type="ChEBI" id="CHEBI:50058"/>
        <dbReference type="ChEBI" id="CHEBI:57856"/>
        <dbReference type="ChEBI" id="CHEBI:57925"/>
        <dbReference type="ChEBI" id="CHEBI:59789"/>
        <dbReference type="ChEBI" id="CHEBI:183640"/>
        <dbReference type="EC" id="2.1.1.137"/>
    </reaction>
</comment>
<dbReference type="GO" id="GO:0030791">
    <property type="term" value="F:arsenite methyltransferase activity"/>
    <property type="evidence" value="ECO:0007669"/>
    <property type="project" value="UniProtKB-EC"/>
</dbReference>
<evidence type="ECO:0000313" key="10">
    <source>
        <dbReference type="EMBL" id="PWK53871.1"/>
    </source>
</evidence>
<evidence type="ECO:0000256" key="3">
    <source>
        <dbReference type="ARBA" id="ARBA00034487"/>
    </source>
</evidence>
<protein>
    <recommendedName>
        <fullName evidence="5">Arsenite methyltransferase</fullName>
        <ecNumber evidence="4">2.1.1.137</ecNumber>
    </recommendedName>
</protein>
<dbReference type="SUPFAM" id="SSF53335">
    <property type="entry name" value="S-adenosyl-L-methionine-dependent methyltransferases"/>
    <property type="match status" value="1"/>
</dbReference>
<evidence type="ECO:0000256" key="8">
    <source>
        <dbReference type="ARBA" id="ARBA00048428"/>
    </source>
</evidence>
<keyword evidence="10" id="KW-0489">Methyltransferase</keyword>
<dbReference type="PANTHER" id="PTHR43675">
    <property type="entry name" value="ARSENITE METHYLTRANSFERASE"/>
    <property type="match status" value="1"/>
</dbReference>
<comment type="catalytic activity">
    <reaction evidence="8">
        <text>arsenic triglutathione + 3 [thioredoxin]-dithiol + 3 S-adenosyl-L-methionine = trimethylarsine + 3 [thioredoxin]-disulfide + 3 glutathione + 3 S-adenosyl-L-homocysteine + 3 H(+)</text>
        <dbReference type="Rhea" id="RHEA:69432"/>
        <dbReference type="Rhea" id="RHEA-COMP:10698"/>
        <dbReference type="Rhea" id="RHEA-COMP:10700"/>
        <dbReference type="ChEBI" id="CHEBI:15378"/>
        <dbReference type="ChEBI" id="CHEBI:27130"/>
        <dbReference type="ChEBI" id="CHEBI:29950"/>
        <dbReference type="ChEBI" id="CHEBI:50058"/>
        <dbReference type="ChEBI" id="CHEBI:57856"/>
        <dbReference type="ChEBI" id="CHEBI:57925"/>
        <dbReference type="ChEBI" id="CHEBI:59789"/>
        <dbReference type="ChEBI" id="CHEBI:183640"/>
        <dbReference type="EC" id="2.1.1.137"/>
    </reaction>
</comment>
<evidence type="ECO:0000313" key="11">
    <source>
        <dbReference type="Proteomes" id="UP000245790"/>
    </source>
</evidence>
<dbReference type="Pfam" id="PF13847">
    <property type="entry name" value="Methyltransf_31"/>
    <property type="match status" value="1"/>
</dbReference>
<evidence type="ECO:0000256" key="7">
    <source>
        <dbReference type="ARBA" id="ARBA00047943"/>
    </source>
</evidence>
<comment type="similarity">
    <text evidence="3">Belongs to the methyltransferase superfamily. Arsenite methyltransferase family.</text>
</comment>
<evidence type="ECO:0000259" key="9">
    <source>
        <dbReference type="Pfam" id="PF13847"/>
    </source>
</evidence>